<dbReference type="InterPro" id="IPR003595">
    <property type="entry name" value="Tyr_Pase_cat"/>
</dbReference>
<dbReference type="Gene3D" id="3.90.190.10">
    <property type="entry name" value="Protein tyrosine phosphatase superfamily"/>
    <property type="match status" value="1"/>
</dbReference>
<proteinExistence type="predicted"/>
<evidence type="ECO:0000259" key="1">
    <source>
        <dbReference type="PROSITE" id="PS50055"/>
    </source>
</evidence>
<dbReference type="InterPro" id="IPR000242">
    <property type="entry name" value="PTP_cat"/>
</dbReference>
<dbReference type="PRINTS" id="PR00700">
    <property type="entry name" value="PRTYPHPHTASE"/>
</dbReference>
<dbReference type="PANTHER" id="PTHR19134">
    <property type="entry name" value="RECEPTOR-TYPE TYROSINE-PROTEIN PHOSPHATASE"/>
    <property type="match status" value="1"/>
</dbReference>
<keyword evidence="4" id="KW-1185">Reference proteome</keyword>
<evidence type="ECO:0000313" key="4">
    <source>
        <dbReference type="Proteomes" id="UP000001593"/>
    </source>
</evidence>
<dbReference type="PROSITE" id="PS00383">
    <property type="entry name" value="TYR_PHOSPHATASE_1"/>
    <property type="match status" value="1"/>
</dbReference>
<dbReference type="Proteomes" id="UP000001593">
    <property type="component" value="Unassembled WGS sequence"/>
</dbReference>
<dbReference type="InterPro" id="IPR029021">
    <property type="entry name" value="Prot-tyrosine_phosphatase-like"/>
</dbReference>
<dbReference type="GO" id="GO:0004725">
    <property type="term" value="F:protein tyrosine phosphatase activity"/>
    <property type="evidence" value="ECO:0007669"/>
    <property type="project" value="InterPro"/>
</dbReference>
<dbReference type="Pfam" id="PF00102">
    <property type="entry name" value="Y_phosphatase"/>
    <property type="match status" value="1"/>
</dbReference>
<dbReference type="InterPro" id="IPR016130">
    <property type="entry name" value="Tyr_Pase_AS"/>
</dbReference>
<reference evidence="3 4" key="1">
    <citation type="journal article" date="2007" name="Science">
        <title>Sea anemone genome reveals ancestral eumetazoan gene repertoire and genomic organization.</title>
        <authorList>
            <person name="Putnam N.H."/>
            <person name="Srivastava M."/>
            <person name="Hellsten U."/>
            <person name="Dirks B."/>
            <person name="Chapman J."/>
            <person name="Salamov A."/>
            <person name="Terry A."/>
            <person name="Shapiro H."/>
            <person name="Lindquist E."/>
            <person name="Kapitonov V.V."/>
            <person name="Jurka J."/>
            <person name="Genikhovich G."/>
            <person name="Grigoriev I.V."/>
            <person name="Lucas S.M."/>
            <person name="Steele R.E."/>
            <person name="Finnerty J.R."/>
            <person name="Technau U."/>
            <person name="Martindale M.Q."/>
            <person name="Rokhsar D.S."/>
        </authorList>
    </citation>
    <scope>NUCLEOTIDE SEQUENCE [LARGE SCALE GENOMIC DNA]</scope>
    <source>
        <strain evidence="4">CH2 X CH6</strain>
    </source>
</reference>
<dbReference type="KEGG" id="nve:5525219"/>
<dbReference type="InterPro" id="IPR000387">
    <property type="entry name" value="Tyr_Pase_dom"/>
</dbReference>
<dbReference type="HOGENOM" id="CLU_001645_8_0_1"/>
<gene>
    <name evidence="3" type="ORF">NEMVEDRAFT_v1g152942</name>
</gene>
<protein>
    <recommendedName>
        <fullName evidence="5">Protein-tyrosine-phosphatase</fullName>
    </recommendedName>
</protein>
<dbReference type="SUPFAM" id="SSF52799">
    <property type="entry name" value="(Phosphotyrosine protein) phosphatases II"/>
    <property type="match status" value="1"/>
</dbReference>
<dbReference type="STRING" id="45351.A7TB01"/>
<name>A7TB01_NEMVE</name>
<sequence length="122" mass="13908">MDSLLVYHFQYHNWSAHGMPPRMNGLVFLHEQVQKIQSTEDHGPTVVHCSDGAGRTGVFLALAISIERLEAEDTVDIFQTVRWLRSQRPALVGSIEQYSCCYQAVKSYLSWRTRATNDYCTA</sequence>
<evidence type="ECO:0000313" key="3">
    <source>
        <dbReference type="EMBL" id="EDO26816.1"/>
    </source>
</evidence>
<dbReference type="PROSITE" id="PS50056">
    <property type="entry name" value="TYR_PHOSPHATASE_2"/>
    <property type="match status" value="1"/>
</dbReference>
<evidence type="ECO:0008006" key="5">
    <source>
        <dbReference type="Google" id="ProtNLM"/>
    </source>
</evidence>
<feature type="domain" description="Tyrosine-protein phosphatase" evidence="1">
    <location>
        <begin position="1"/>
        <end position="108"/>
    </location>
</feature>
<dbReference type="AlphaFoldDB" id="A7TB01"/>
<dbReference type="CDD" id="cd00047">
    <property type="entry name" value="PTPc"/>
    <property type="match status" value="1"/>
</dbReference>
<accession>A7TB01</accession>
<evidence type="ECO:0000259" key="2">
    <source>
        <dbReference type="PROSITE" id="PS50056"/>
    </source>
</evidence>
<dbReference type="InterPro" id="IPR050348">
    <property type="entry name" value="Protein-Tyr_Phosphatase"/>
</dbReference>
<dbReference type="PhylomeDB" id="A7TB01"/>
<dbReference type="eggNOG" id="KOG4228">
    <property type="taxonomic scope" value="Eukaryota"/>
</dbReference>
<dbReference type="PANTHER" id="PTHR19134:SF449">
    <property type="entry name" value="TYROSINE-PROTEIN PHOSPHATASE 1"/>
    <property type="match status" value="1"/>
</dbReference>
<organism evidence="3 4">
    <name type="scientific">Nematostella vectensis</name>
    <name type="common">Starlet sea anemone</name>
    <dbReference type="NCBI Taxonomy" id="45351"/>
    <lineage>
        <taxon>Eukaryota</taxon>
        <taxon>Metazoa</taxon>
        <taxon>Cnidaria</taxon>
        <taxon>Anthozoa</taxon>
        <taxon>Hexacorallia</taxon>
        <taxon>Actiniaria</taxon>
        <taxon>Edwardsiidae</taxon>
        <taxon>Nematostella</taxon>
    </lineage>
</organism>
<dbReference type="SMART" id="SM00404">
    <property type="entry name" value="PTPc_motif"/>
    <property type="match status" value="1"/>
</dbReference>
<dbReference type="EMBL" id="DS474633">
    <property type="protein sequence ID" value="EDO26816.1"/>
    <property type="molecule type" value="Genomic_DNA"/>
</dbReference>
<dbReference type="PROSITE" id="PS50055">
    <property type="entry name" value="TYR_PHOSPHATASE_PTP"/>
    <property type="match status" value="1"/>
</dbReference>
<feature type="domain" description="Tyrosine specific protein phosphatases" evidence="2">
    <location>
        <begin position="27"/>
        <end position="99"/>
    </location>
</feature>
<dbReference type="InParanoid" id="A7TB01"/>